<accession>A0A8W8IXM2</accession>
<evidence type="ECO:0000313" key="6">
    <source>
        <dbReference type="Proteomes" id="UP000005408"/>
    </source>
</evidence>
<dbReference type="SMART" id="SM00513">
    <property type="entry name" value="SAP"/>
    <property type="match status" value="1"/>
</dbReference>
<dbReference type="GO" id="GO:0005634">
    <property type="term" value="C:nucleus"/>
    <property type="evidence" value="ECO:0007669"/>
    <property type="project" value="UniProtKB-SubCell"/>
</dbReference>
<comment type="subcellular location">
    <subcellularLocation>
        <location evidence="1">Nucleus</location>
    </subcellularLocation>
</comment>
<feature type="domain" description="SAP" evidence="4">
    <location>
        <begin position="322"/>
        <end position="356"/>
    </location>
</feature>
<dbReference type="Pfam" id="PF02037">
    <property type="entry name" value="SAP"/>
    <property type="match status" value="1"/>
</dbReference>
<protein>
    <recommendedName>
        <fullName evidence="4">SAP domain-containing protein</fullName>
    </recommendedName>
</protein>
<keyword evidence="2" id="KW-0539">Nucleus</keyword>
<dbReference type="PROSITE" id="PS50800">
    <property type="entry name" value="SAP"/>
    <property type="match status" value="1"/>
</dbReference>
<dbReference type="InterPro" id="IPR039781">
    <property type="entry name" value="Rad21/Rec8-like"/>
</dbReference>
<sequence>MFYHQSILNRRGGVFGTVCDDILDYIMVRKQPSVPGRSRPRFSLYLSAKLMYGCVKLYRKQTQYLLEDISSFLVKVRLAVHIGENIDLNVACRPELVTMPDFLSMSLEKQPFYDPYFGRIDYREIVEQTELPALDEHNMQALLDDSVKLPVDAVPPTDSTLFQPDVSVPIIGEYPVKGSEAFINLSSPSKTLDGGKELEKEMLSPKEKTPRCQLEDVLPDAPPAPRDHRPRSPEVTMLPPTEEEPRRSSRKRVPIIKKSDCTTLFNQPGSRGLRCGPLLTMWQQNLNLGLWETQSDVETPFWTVPTISTVRLNPINTMASRYITWTVPQLKKELIQRDASTHGRKTDLIERLESYDRNKNFLPPPVLLPEPLDVNWPSTGFQQLKPDHQGLLPVVTRDQTEAYFLHRLAVSCLYEGVRLQLLVMCYIPQFYYHGINYEETETHFL</sequence>
<proteinExistence type="predicted"/>
<keyword evidence="6" id="KW-1185">Reference proteome</keyword>
<evidence type="ECO:0000256" key="1">
    <source>
        <dbReference type="ARBA" id="ARBA00004123"/>
    </source>
</evidence>
<dbReference type="PANTHER" id="PTHR12585">
    <property type="entry name" value="SCC1 / RAD21 FAMILY MEMBER"/>
    <property type="match status" value="1"/>
</dbReference>
<feature type="region of interest" description="Disordered" evidence="3">
    <location>
        <begin position="202"/>
        <end position="252"/>
    </location>
</feature>
<dbReference type="GO" id="GO:0003682">
    <property type="term" value="F:chromatin binding"/>
    <property type="evidence" value="ECO:0007669"/>
    <property type="project" value="TreeGrafter"/>
</dbReference>
<dbReference type="InterPro" id="IPR036361">
    <property type="entry name" value="SAP_dom_sf"/>
</dbReference>
<dbReference type="GO" id="GO:0006302">
    <property type="term" value="P:double-strand break repair"/>
    <property type="evidence" value="ECO:0007669"/>
    <property type="project" value="TreeGrafter"/>
</dbReference>
<dbReference type="Pfam" id="PF04825">
    <property type="entry name" value="Rad21_Rec8_N"/>
    <property type="match status" value="1"/>
</dbReference>
<feature type="compositionally biased region" description="Basic and acidic residues" evidence="3">
    <location>
        <begin position="202"/>
        <end position="214"/>
    </location>
</feature>
<dbReference type="InterPro" id="IPR003034">
    <property type="entry name" value="SAP_dom"/>
</dbReference>
<dbReference type="AlphaFoldDB" id="A0A8W8IXM2"/>
<name>A0A8W8IXM2_MAGGI</name>
<evidence type="ECO:0000256" key="3">
    <source>
        <dbReference type="SAM" id="MobiDB-lite"/>
    </source>
</evidence>
<dbReference type="Proteomes" id="UP000005408">
    <property type="component" value="Unassembled WGS sequence"/>
</dbReference>
<evidence type="ECO:0000259" key="4">
    <source>
        <dbReference type="PROSITE" id="PS50800"/>
    </source>
</evidence>
<dbReference type="Gene3D" id="1.10.720.30">
    <property type="entry name" value="SAP domain"/>
    <property type="match status" value="1"/>
</dbReference>
<dbReference type="SUPFAM" id="SSF68906">
    <property type="entry name" value="SAP domain"/>
    <property type="match status" value="1"/>
</dbReference>
<dbReference type="GO" id="GO:0030893">
    <property type="term" value="C:meiotic cohesin complex"/>
    <property type="evidence" value="ECO:0007669"/>
    <property type="project" value="TreeGrafter"/>
</dbReference>
<organism evidence="5 6">
    <name type="scientific">Magallana gigas</name>
    <name type="common">Pacific oyster</name>
    <name type="synonym">Crassostrea gigas</name>
    <dbReference type="NCBI Taxonomy" id="29159"/>
    <lineage>
        <taxon>Eukaryota</taxon>
        <taxon>Metazoa</taxon>
        <taxon>Spiralia</taxon>
        <taxon>Lophotrochozoa</taxon>
        <taxon>Mollusca</taxon>
        <taxon>Bivalvia</taxon>
        <taxon>Autobranchia</taxon>
        <taxon>Pteriomorphia</taxon>
        <taxon>Ostreida</taxon>
        <taxon>Ostreoidea</taxon>
        <taxon>Ostreidae</taxon>
        <taxon>Magallana</taxon>
    </lineage>
</organism>
<evidence type="ECO:0000313" key="5">
    <source>
        <dbReference type="EnsemblMetazoa" id="G16124.2:cds"/>
    </source>
</evidence>
<dbReference type="GO" id="GO:0051177">
    <property type="term" value="P:meiotic sister chromatid cohesion"/>
    <property type="evidence" value="ECO:0007669"/>
    <property type="project" value="TreeGrafter"/>
</dbReference>
<dbReference type="InterPro" id="IPR006910">
    <property type="entry name" value="Rad21_Rec8_N"/>
</dbReference>
<dbReference type="EnsemblMetazoa" id="G16124.2">
    <property type="protein sequence ID" value="G16124.2:cds"/>
    <property type="gene ID" value="G16124"/>
</dbReference>
<dbReference type="PANTHER" id="PTHR12585:SF27">
    <property type="entry name" value="MEIOTIC RECOMBINATION PROTEIN REC8 HOMOLOG"/>
    <property type="match status" value="1"/>
</dbReference>
<reference evidence="5" key="1">
    <citation type="submission" date="2022-08" db="UniProtKB">
        <authorList>
            <consortium name="EnsemblMetazoa"/>
        </authorList>
    </citation>
    <scope>IDENTIFICATION</scope>
    <source>
        <strain evidence="5">05x7-T-G4-1.051#20</strain>
    </source>
</reference>
<evidence type="ECO:0000256" key="2">
    <source>
        <dbReference type="ARBA" id="ARBA00023242"/>
    </source>
</evidence>